<dbReference type="Proteomes" id="UP000011960">
    <property type="component" value="Unassembled WGS sequence"/>
</dbReference>
<comment type="caution">
    <text evidence="9">The sequence shown here is derived from an EMBL/GenBank/DDBJ whole genome shotgun (WGS) entry which is preliminary data.</text>
</comment>
<keyword evidence="1 7" id="KW-0732">Signal</keyword>
<keyword evidence="3 7" id="KW-0574">Periplasm</keyword>
<dbReference type="EMBL" id="APAT01000018">
    <property type="protein sequence ID" value="EMP55082.1"/>
    <property type="molecule type" value="Genomic_DNA"/>
</dbReference>
<dbReference type="InterPro" id="IPR023058">
    <property type="entry name" value="PPIase_PpiC_CS"/>
</dbReference>
<feature type="domain" description="PpiC" evidence="8">
    <location>
        <begin position="297"/>
        <end position="396"/>
    </location>
</feature>
<feature type="domain" description="PpiC" evidence="8">
    <location>
        <begin position="186"/>
        <end position="287"/>
    </location>
</feature>
<keyword evidence="2 7" id="KW-0677">Repeat</keyword>
<dbReference type="InterPro" id="IPR027304">
    <property type="entry name" value="Trigger_fact/SurA_dom_sf"/>
</dbReference>
<dbReference type="GO" id="GO:0050821">
    <property type="term" value="P:protein stabilization"/>
    <property type="evidence" value="ECO:0007669"/>
    <property type="project" value="InterPro"/>
</dbReference>
<dbReference type="InterPro" id="IPR000297">
    <property type="entry name" value="PPIase_PpiC"/>
</dbReference>
<dbReference type="GO" id="GO:0042277">
    <property type="term" value="F:peptide binding"/>
    <property type="evidence" value="ECO:0007669"/>
    <property type="project" value="InterPro"/>
</dbReference>
<evidence type="ECO:0000259" key="8">
    <source>
        <dbReference type="PROSITE" id="PS50198"/>
    </source>
</evidence>
<keyword evidence="6 7" id="KW-0413">Isomerase</keyword>
<dbReference type="SUPFAM" id="SSF109998">
    <property type="entry name" value="Triger factor/SurA peptide-binding domain-like"/>
    <property type="match status" value="1"/>
</dbReference>
<comment type="domain">
    <text evidence="7">The PPIase activity resides only in the second parvulin domain. The N-terminal region and the C-terminal tail are necessary and sufficient for the chaperone activity of SurA. The PPIase activity is dispensable for SurA to function as a chaperone. The N-terminal region and the C-terminal tail are also required for porin recognition.</text>
</comment>
<dbReference type="PATRIC" id="fig|1288826.3.peg.2466"/>
<dbReference type="PROSITE" id="PS50198">
    <property type="entry name" value="PPIC_PPIASE_2"/>
    <property type="match status" value="2"/>
</dbReference>
<organism evidence="9 10">
    <name type="scientific">Marinobacter santoriniensis NKSG1</name>
    <dbReference type="NCBI Taxonomy" id="1288826"/>
    <lineage>
        <taxon>Bacteria</taxon>
        <taxon>Pseudomonadati</taxon>
        <taxon>Pseudomonadota</taxon>
        <taxon>Gammaproteobacteria</taxon>
        <taxon>Pseudomonadales</taxon>
        <taxon>Marinobacteraceae</taxon>
        <taxon>Marinobacter</taxon>
    </lineage>
</organism>
<evidence type="ECO:0000256" key="2">
    <source>
        <dbReference type="ARBA" id="ARBA00022737"/>
    </source>
</evidence>
<dbReference type="PANTHER" id="PTHR47637">
    <property type="entry name" value="CHAPERONE SURA"/>
    <property type="match status" value="1"/>
</dbReference>
<dbReference type="GO" id="GO:0030288">
    <property type="term" value="C:outer membrane-bounded periplasmic space"/>
    <property type="evidence" value="ECO:0007669"/>
    <property type="project" value="InterPro"/>
</dbReference>
<sequence>MPPFNEEVIMRATFRQGARSFLLLLMLVLSVTAHAERKLLDQVVAIVDDDVILQSQLDARIETIVNRLQSQGTGLPPRDVLERRVLDQLVTESIQLQMADKMGMRISDNELNDTMTNIAKQNGMTLAEFEQQLGAEGVTYRQAREQIRNQMLTSRVQQRQVGNRVRVTDREVSNYLEAKQNQGADSAQYHLAYIFIQVSDPDNDAAVNAARKKAENLRQQIVNGRDFREVAVAESDANNALDGGDMGWRTESQLPSLVAPIVPKLPVGEPSRVLENKSGFHLVMVMDKKGGKEKQLVEQYKVRHILVRPSDARTDDEAEARIRDIYQQLKDGADFEKLAKEYSDDPVSGSDGGNLGWVSRGQMVPAFEQVMIEAPVGELEGPFRSRFGWHILQVLDKRTKDVSSEMRESDARQAIYRRKFEIELQKWLQEIRDEAFVEFKGKYARDENSTGEADQSS</sequence>
<evidence type="ECO:0000256" key="6">
    <source>
        <dbReference type="ARBA" id="ARBA00023235"/>
    </source>
</evidence>
<dbReference type="InterPro" id="IPR050280">
    <property type="entry name" value="OMP_Chaperone_SurA"/>
</dbReference>
<evidence type="ECO:0000256" key="4">
    <source>
        <dbReference type="ARBA" id="ARBA00023110"/>
    </source>
</evidence>
<dbReference type="EC" id="5.2.1.8" evidence="7"/>
<dbReference type="InterPro" id="IPR046357">
    <property type="entry name" value="PPIase_dom_sf"/>
</dbReference>
<dbReference type="InterPro" id="IPR015391">
    <property type="entry name" value="SurA_N"/>
</dbReference>
<dbReference type="Pfam" id="PF13616">
    <property type="entry name" value="Rotamase_3"/>
    <property type="match status" value="1"/>
</dbReference>
<comment type="subcellular location">
    <subcellularLocation>
        <location evidence="7">Periplasm</location>
    </subcellularLocation>
    <text evidence="7">Is capable of associating with the outer membrane.</text>
</comment>
<dbReference type="GO" id="GO:0043165">
    <property type="term" value="P:Gram-negative-bacterium-type cell outer membrane assembly"/>
    <property type="evidence" value="ECO:0007669"/>
    <property type="project" value="InterPro"/>
</dbReference>
<evidence type="ECO:0000313" key="9">
    <source>
        <dbReference type="EMBL" id="EMP55082.1"/>
    </source>
</evidence>
<evidence type="ECO:0000313" key="10">
    <source>
        <dbReference type="Proteomes" id="UP000011960"/>
    </source>
</evidence>
<dbReference type="Gene3D" id="1.10.4030.10">
    <property type="entry name" value="Porin chaperone SurA, peptide-binding domain"/>
    <property type="match status" value="1"/>
</dbReference>
<keyword evidence="4 7" id="KW-0697">Rotamase</keyword>
<dbReference type="GO" id="GO:0003755">
    <property type="term" value="F:peptidyl-prolyl cis-trans isomerase activity"/>
    <property type="evidence" value="ECO:0007669"/>
    <property type="project" value="UniProtKB-UniRule"/>
</dbReference>
<dbReference type="Pfam" id="PF09312">
    <property type="entry name" value="SurA_N"/>
    <property type="match status" value="1"/>
</dbReference>
<dbReference type="PANTHER" id="PTHR47637:SF1">
    <property type="entry name" value="CHAPERONE SURA"/>
    <property type="match status" value="1"/>
</dbReference>
<dbReference type="InterPro" id="IPR023034">
    <property type="entry name" value="PPIase_SurA"/>
</dbReference>
<evidence type="ECO:0000256" key="1">
    <source>
        <dbReference type="ARBA" id="ARBA00022729"/>
    </source>
</evidence>
<name>M7DBN6_9GAMM</name>
<dbReference type="SUPFAM" id="SSF54534">
    <property type="entry name" value="FKBP-like"/>
    <property type="match status" value="2"/>
</dbReference>
<evidence type="ECO:0000256" key="5">
    <source>
        <dbReference type="ARBA" id="ARBA00023186"/>
    </source>
</evidence>
<dbReference type="eggNOG" id="COG0760">
    <property type="taxonomic scope" value="Bacteria"/>
</dbReference>
<evidence type="ECO:0000256" key="3">
    <source>
        <dbReference type="ARBA" id="ARBA00022764"/>
    </source>
</evidence>
<comment type="function">
    <text evidence="7">Chaperone involved in the correct folding and assembly of outer membrane proteins. Recognizes specific patterns of aromatic residues and the orientation of their side chains, which are found more frequently in integral outer membrane proteins. May act in both early periplasmic and late outer membrane-associated steps of protein maturation.</text>
</comment>
<comment type="catalytic activity">
    <reaction evidence="7">
        <text>[protein]-peptidylproline (omega=180) = [protein]-peptidylproline (omega=0)</text>
        <dbReference type="Rhea" id="RHEA:16237"/>
        <dbReference type="Rhea" id="RHEA-COMP:10747"/>
        <dbReference type="Rhea" id="RHEA-COMP:10748"/>
        <dbReference type="ChEBI" id="CHEBI:83833"/>
        <dbReference type="ChEBI" id="CHEBI:83834"/>
        <dbReference type="EC" id="5.2.1.8"/>
    </reaction>
</comment>
<dbReference type="STRING" id="1288826.MSNKSG1_12462"/>
<dbReference type="GO" id="GO:0051082">
    <property type="term" value="F:unfolded protein binding"/>
    <property type="evidence" value="ECO:0007669"/>
    <property type="project" value="UniProtKB-UniRule"/>
</dbReference>
<dbReference type="Pfam" id="PF00639">
    <property type="entry name" value="Rotamase"/>
    <property type="match status" value="1"/>
</dbReference>
<evidence type="ECO:0000256" key="7">
    <source>
        <dbReference type="HAMAP-Rule" id="MF_01183"/>
    </source>
</evidence>
<dbReference type="HAMAP" id="MF_01183">
    <property type="entry name" value="Chaperone_SurA"/>
    <property type="match status" value="1"/>
</dbReference>
<keyword evidence="5 7" id="KW-0143">Chaperone</keyword>
<accession>M7DBN6</accession>
<protein>
    <recommendedName>
        <fullName evidence="7">Chaperone SurA</fullName>
    </recommendedName>
    <alternativeName>
        <fullName evidence="7">Peptidyl-prolyl cis-trans isomerase SurA</fullName>
        <shortName evidence="7">PPIase SurA</shortName>
        <ecNumber evidence="7">5.2.1.8</ecNumber>
    </alternativeName>
    <alternativeName>
        <fullName evidence="7">Rotamase SurA</fullName>
    </alternativeName>
</protein>
<dbReference type="PROSITE" id="PS01096">
    <property type="entry name" value="PPIC_PPIASE_1"/>
    <property type="match status" value="1"/>
</dbReference>
<keyword evidence="10" id="KW-1185">Reference proteome</keyword>
<proteinExistence type="inferred from homology"/>
<gene>
    <name evidence="7" type="primary">surA</name>
    <name evidence="9" type="ORF">MSNKSG1_12462</name>
</gene>
<dbReference type="AlphaFoldDB" id="M7DBN6"/>
<dbReference type="GO" id="GO:0006457">
    <property type="term" value="P:protein folding"/>
    <property type="evidence" value="ECO:0007669"/>
    <property type="project" value="UniProtKB-UniRule"/>
</dbReference>
<dbReference type="Gene3D" id="3.10.50.40">
    <property type="match status" value="2"/>
</dbReference>
<reference evidence="9 10" key="1">
    <citation type="journal article" date="2013" name="Genome Announc.">
        <title>Genome Sequence of Hydrothermal Arsenic-Respiring Bacterium Marinobacter santoriniensis NKSG1T.</title>
        <authorList>
            <person name="Handley K.M."/>
            <person name="Upton M."/>
            <person name="Beatson S.A."/>
            <person name="Hery M."/>
            <person name="Lloyd J.R."/>
        </authorList>
    </citation>
    <scope>NUCLEOTIDE SEQUENCE [LARGE SCALE GENOMIC DNA]</scope>
    <source>
        <strain evidence="9 10">NKSG1</strain>
    </source>
</reference>